<gene>
    <name evidence="11" type="ORF">IAA48_06875</name>
</gene>
<evidence type="ECO:0000256" key="7">
    <source>
        <dbReference type="ARBA" id="ARBA00024910"/>
    </source>
</evidence>
<dbReference type="GO" id="GO:0005829">
    <property type="term" value="C:cytosol"/>
    <property type="evidence" value="ECO:0007669"/>
    <property type="project" value="TreeGrafter"/>
</dbReference>
<reference evidence="11" key="2">
    <citation type="submission" date="2021-04" db="EMBL/GenBank/DDBJ databases">
        <authorList>
            <person name="Gilroy R."/>
        </authorList>
    </citation>
    <scope>NUCLEOTIDE SEQUENCE</scope>
    <source>
        <strain evidence="11">421</strain>
    </source>
</reference>
<reference evidence="11" key="1">
    <citation type="journal article" date="2021" name="PeerJ">
        <title>Extensive microbial diversity within the chicken gut microbiome revealed by metagenomics and culture.</title>
        <authorList>
            <person name="Gilroy R."/>
            <person name="Ravi A."/>
            <person name="Getino M."/>
            <person name="Pursley I."/>
            <person name="Horton D.L."/>
            <person name="Alikhan N.F."/>
            <person name="Baker D."/>
            <person name="Gharbi K."/>
            <person name="Hall N."/>
            <person name="Watson M."/>
            <person name="Adriaenssens E.M."/>
            <person name="Foster-Nyarko E."/>
            <person name="Jarju S."/>
            <person name="Secka A."/>
            <person name="Antonio M."/>
            <person name="Oren A."/>
            <person name="Chaudhuri R.R."/>
            <person name="La Ragione R."/>
            <person name="Hildebrand F."/>
            <person name="Pallen M.J."/>
        </authorList>
    </citation>
    <scope>NUCLEOTIDE SEQUENCE</scope>
    <source>
        <strain evidence="11">421</strain>
    </source>
</reference>
<dbReference type="Pfam" id="PF05164">
    <property type="entry name" value="ZapA"/>
    <property type="match status" value="1"/>
</dbReference>
<dbReference type="PANTHER" id="PTHR34981">
    <property type="entry name" value="CELL DIVISION PROTEIN ZAPA"/>
    <property type="match status" value="1"/>
</dbReference>
<evidence type="ECO:0000313" key="11">
    <source>
        <dbReference type="EMBL" id="HIW86205.1"/>
    </source>
</evidence>
<evidence type="ECO:0000256" key="1">
    <source>
        <dbReference type="ARBA" id="ARBA00004496"/>
    </source>
</evidence>
<proteinExistence type="predicted"/>
<evidence type="ECO:0000256" key="6">
    <source>
        <dbReference type="ARBA" id="ARBA00023306"/>
    </source>
</evidence>
<dbReference type="PANTHER" id="PTHR34981:SF1">
    <property type="entry name" value="CELL DIVISION PROTEIN ZAPA"/>
    <property type="match status" value="1"/>
</dbReference>
<dbReference type="EMBL" id="DXGE01000029">
    <property type="protein sequence ID" value="HIW86205.1"/>
    <property type="molecule type" value="Genomic_DNA"/>
</dbReference>
<evidence type="ECO:0000256" key="9">
    <source>
        <dbReference type="ARBA" id="ARBA00033158"/>
    </source>
</evidence>
<comment type="caution">
    <text evidence="11">The sequence shown here is derived from an EMBL/GenBank/DDBJ whole genome shotgun (WGS) entry which is preliminary data.</text>
</comment>
<accession>A0A9D1UH47</accession>
<dbReference type="GO" id="GO:0000917">
    <property type="term" value="P:division septum assembly"/>
    <property type="evidence" value="ECO:0007669"/>
    <property type="project" value="UniProtKB-KW"/>
</dbReference>
<evidence type="ECO:0000256" key="10">
    <source>
        <dbReference type="SAM" id="Coils"/>
    </source>
</evidence>
<protein>
    <recommendedName>
        <fullName evidence="2">Cell division protein ZapA</fullName>
    </recommendedName>
    <alternativeName>
        <fullName evidence="9">Z ring-associated protein ZapA</fullName>
    </alternativeName>
</protein>
<dbReference type="Gene3D" id="6.10.250.790">
    <property type="match status" value="1"/>
</dbReference>
<name>A0A9D1UH47_9FIRM</name>
<evidence type="ECO:0000256" key="5">
    <source>
        <dbReference type="ARBA" id="ARBA00023210"/>
    </source>
</evidence>
<organism evidence="11 12">
    <name type="scientific">Candidatus Eubacterium faecipullorum</name>
    <dbReference type="NCBI Taxonomy" id="2838571"/>
    <lineage>
        <taxon>Bacteria</taxon>
        <taxon>Bacillati</taxon>
        <taxon>Bacillota</taxon>
        <taxon>Clostridia</taxon>
        <taxon>Eubacteriales</taxon>
        <taxon>Eubacteriaceae</taxon>
        <taxon>Eubacterium</taxon>
    </lineage>
</organism>
<dbReference type="GO" id="GO:0000921">
    <property type="term" value="P:septin ring assembly"/>
    <property type="evidence" value="ECO:0007669"/>
    <property type="project" value="TreeGrafter"/>
</dbReference>
<keyword evidence="10" id="KW-0175">Coiled coil</keyword>
<dbReference type="GO" id="GO:0043093">
    <property type="term" value="P:FtsZ-dependent cytokinesis"/>
    <property type="evidence" value="ECO:0007669"/>
    <property type="project" value="TreeGrafter"/>
</dbReference>
<evidence type="ECO:0000256" key="8">
    <source>
        <dbReference type="ARBA" id="ARBA00026068"/>
    </source>
</evidence>
<keyword evidence="4 11" id="KW-0132">Cell division</keyword>
<dbReference type="Proteomes" id="UP000824205">
    <property type="component" value="Unassembled WGS sequence"/>
</dbReference>
<feature type="coiled-coil region" evidence="10">
    <location>
        <begin position="64"/>
        <end position="112"/>
    </location>
</feature>
<comment type="subcellular location">
    <subcellularLocation>
        <location evidence="1">Cytoplasm</location>
    </subcellularLocation>
</comment>
<keyword evidence="6" id="KW-0131">Cell cycle</keyword>
<comment type="subunit">
    <text evidence="8">Homodimer. Interacts with FtsZ.</text>
</comment>
<dbReference type="SUPFAM" id="SSF102829">
    <property type="entry name" value="Cell division protein ZapA-like"/>
    <property type="match status" value="1"/>
</dbReference>
<keyword evidence="3" id="KW-0963">Cytoplasm</keyword>
<dbReference type="InterPro" id="IPR036192">
    <property type="entry name" value="Cell_div_ZapA-like_sf"/>
</dbReference>
<comment type="function">
    <text evidence="7">Activator of cell division through the inhibition of FtsZ GTPase activity, therefore promoting FtsZ assembly into bundles of protofilaments necessary for the formation of the division Z ring. It is recruited early at mid-cell but it is not essential for cell division.</text>
</comment>
<dbReference type="InterPro" id="IPR007838">
    <property type="entry name" value="Cell_div_ZapA-like"/>
</dbReference>
<evidence type="ECO:0000256" key="3">
    <source>
        <dbReference type="ARBA" id="ARBA00022490"/>
    </source>
</evidence>
<evidence type="ECO:0000256" key="4">
    <source>
        <dbReference type="ARBA" id="ARBA00022618"/>
    </source>
</evidence>
<dbReference type="GO" id="GO:0032153">
    <property type="term" value="C:cell division site"/>
    <property type="evidence" value="ECO:0007669"/>
    <property type="project" value="TreeGrafter"/>
</dbReference>
<sequence length="115" mass="12923">MAKNKVQIKIWGATYSIITEDDAEYVEELGEFIDGEMKNISSKNPSLSSIQCAVLVALDQADACKKATASADNLRAQIKDYLEDSARARMEVDVARREIERLNREISNLREKLNS</sequence>
<dbReference type="InterPro" id="IPR053712">
    <property type="entry name" value="Bac_CellDiv_Activator"/>
</dbReference>
<evidence type="ECO:0000313" key="12">
    <source>
        <dbReference type="Proteomes" id="UP000824205"/>
    </source>
</evidence>
<dbReference type="AlphaFoldDB" id="A0A9D1UH47"/>
<dbReference type="GO" id="GO:0030428">
    <property type="term" value="C:cell septum"/>
    <property type="evidence" value="ECO:0007669"/>
    <property type="project" value="TreeGrafter"/>
</dbReference>
<keyword evidence="5" id="KW-0717">Septation</keyword>
<evidence type="ECO:0000256" key="2">
    <source>
        <dbReference type="ARBA" id="ARBA00015195"/>
    </source>
</evidence>